<sequence length="102" mass="11366">MPSFLVSRTMQSSDSPMRRMAPHTTYILEVSAARPVAGSTSAITSCTDAWSLAWIRRLLAEHFLGQYKSTNSPASFCMLYVMHTSHGYDKRKKEAVLPVANI</sequence>
<dbReference type="Proteomes" id="UP001153321">
    <property type="component" value="Chromosome 29"/>
</dbReference>
<dbReference type="AlphaFoldDB" id="A0A9P0N387"/>
<protein>
    <submittedName>
        <fullName evidence="1">Uncharacterized protein</fullName>
    </submittedName>
</protein>
<evidence type="ECO:0000313" key="2">
    <source>
        <dbReference type="Proteomes" id="UP001153321"/>
    </source>
</evidence>
<accession>A0A9P0N387</accession>
<gene>
    <name evidence="1" type="ORF">SPLIT_LOCUS8454</name>
</gene>
<evidence type="ECO:0000313" key="1">
    <source>
        <dbReference type="EMBL" id="CAH1643097.1"/>
    </source>
</evidence>
<reference evidence="1" key="1">
    <citation type="submission" date="2022-02" db="EMBL/GenBank/DDBJ databases">
        <authorList>
            <person name="King R."/>
        </authorList>
    </citation>
    <scope>NUCLEOTIDE SEQUENCE</scope>
</reference>
<name>A0A9P0N387_SPOLI</name>
<proteinExistence type="predicted"/>
<dbReference type="EMBL" id="LR824560">
    <property type="protein sequence ID" value="CAH1643097.1"/>
    <property type="molecule type" value="Genomic_DNA"/>
</dbReference>
<keyword evidence="2" id="KW-1185">Reference proteome</keyword>
<organism evidence="1 2">
    <name type="scientific">Spodoptera littoralis</name>
    <name type="common">Egyptian cotton leafworm</name>
    <dbReference type="NCBI Taxonomy" id="7109"/>
    <lineage>
        <taxon>Eukaryota</taxon>
        <taxon>Metazoa</taxon>
        <taxon>Ecdysozoa</taxon>
        <taxon>Arthropoda</taxon>
        <taxon>Hexapoda</taxon>
        <taxon>Insecta</taxon>
        <taxon>Pterygota</taxon>
        <taxon>Neoptera</taxon>
        <taxon>Endopterygota</taxon>
        <taxon>Lepidoptera</taxon>
        <taxon>Glossata</taxon>
        <taxon>Ditrysia</taxon>
        <taxon>Noctuoidea</taxon>
        <taxon>Noctuidae</taxon>
        <taxon>Amphipyrinae</taxon>
        <taxon>Spodoptera</taxon>
    </lineage>
</organism>